<evidence type="ECO:0000256" key="2">
    <source>
        <dbReference type="ARBA" id="ARBA00022741"/>
    </source>
</evidence>
<name>A0A8H7QB78_9FUNG</name>
<dbReference type="GO" id="GO:0016887">
    <property type="term" value="F:ATP hydrolysis activity"/>
    <property type="evidence" value="ECO:0007669"/>
    <property type="project" value="InterPro"/>
</dbReference>
<accession>A0A8H7QB78</accession>
<reference evidence="6" key="1">
    <citation type="submission" date="2020-12" db="EMBL/GenBank/DDBJ databases">
        <title>Metabolic potential, ecology and presence of endohyphal bacteria is reflected in genomic diversity of Mucoromycotina.</title>
        <authorList>
            <person name="Muszewska A."/>
            <person name="Okrasinska A."/>
            <person name="Steczkiewicz K."/>
            <person name="Drgas O."/>
            <person name="Orlowska M."/>
            <person name="Perlinska-Lenart U."/>
            <person name="Aleksandrzak-Piekarczyk T."/>
            <person name="Szatraj K."/>
            <person name="Zielenkiewicz U."/>
            <person name="Pilsyk S."/>
            <person name="Malc E."/>
            <person name="Mieczkowski P."/>
            <person name="Kruszewska J.S."/>
            <person name="Biernat P."/>
            <person name="Pawlowska J."/>
        </authorList>
    </citation>
    <scope>NUCLEOTIDE SEQUENCE</scope>
    <source>
        <strain evidence="6">WA0000051536</strain>
    </source>
</reference>
<feature type="domain" description="ABC transporter" evidence="5">
    <location>
        <begin position="578"/>
        <end position="804"/>
    </location>
</feature>
<dbReference type="PROSITE" id="PS00211">
    <property type="entry name" value="ABC_TRANSPORTER_1"/>
    <property type="match status" value="2"/>
</dbReference>
<dbReference type="Pfam" id="PF12848">
    <property type="entry name" value="ABC_tran_Xtn"/>
    <property type="match status" value="1"/>
</dbReference>
<feature type="domain" description="ABC transporter" evidence="5">
    <location>
        <begin position="161"/>
        <end position="479"/>
    </location>
</feature>
<dbReference type="OrthoDB" id="2110130at2759"/>
<feature type="region of interest" description="Disordered" evidence="4">
    <location>
        <begin position="92"/>
        <end position="133"/>
    </location>
</feature>
<evidence type="ECO:0000256" key="3">
    <source>
        <dbReference type="ARBA" id="ARBA00022840"/>
    </source>
</evidence>
<keyword evidence="3" id="KW-0067">ATP-binding</keyword>
<gene>
    <name evidence="6" type="ORF">INT44_000928</name>
</gene>
<dbReference type="InterPro" id="IPR003593">
    <property type="entry name" value="AAA+_ATPase"/>
</dbReference>
<dbReference type="InterPro" id="IPR050611">
    <property type="entry name" value="ABCF"/>
</dbReference>
<dbReference type="PANTHER" id="PTHR19211:SF129">
    <property type="entry name" value="ABC TRANSPORTER ATP-BINDING PROTEIN"/>
    <property type="match status" value="1"/>
</dbReference>
<evidence type="ECO:0000256" key="1">
    <source>
        <dbReference type="ARBA" id="ARBA00022737"/>
    </source>
</evidence>
<comment type="caution">
    <text evidence="6">The sequence shown here is derived from an EMBL/GenBank/DDBJ whole genome shotgun (WGS) entry which is preliminary data.</text>
</comment>
<organism evidence="6 7">
    <name type="scientific">Umbelopsis vinacea</name>
    <dbReference type="NCBI Taxonomy" id="44442"/>
    <lineage>
        <taxon>Eukaryota</taxon>
        <taxon>Fungi</taxon>
        <taxon>Fungi incertae sedis</taxon>
        <taxon>Mucoromycota</taxon>
        <taxon>Mucoromycotina</taxon>
        <taxon>Umbelopsidomycetes</taxon>
        <taxon>Umbelopsidales</taxon>
        <taxon>Umbelopsidaceae</taxon>
        <taxon>Umbelopsis</taxon>
    </lineage>
</organism>
<dbReference type="InterPro" id="IPR017871">
    <property type="entry name" value="ABC_transporter-like_CS"/>
</dbReference>
<keyword evidence="2" id="KW-0547">Nucleotide-binding</keyword>
<dbReference type="PANTHER" id="PTHR19211">
    <property type="entry name" value="ATP-BINDING TRANSPORT PROTEIN-RELATED"/>
    <property type="match status" value="1"/>
</dbReference>
<dbReference type="FunFam" id="3.40.50.300:FF:000011">
    <property type="entry name" value="Putative ABC transporter ATP-binding component"/>
    <property type="match status" value="1"/>
</dbReference>
<dbReference type="SUPFAM" id="SSF52540">
    <property type="entry name" value="P-loop containing nucleoside triphosphate hydrolases"/>
    <property type="match status" value="2"/>
</dbReference>
<keyword evidence="7" id="KW-1185">Reference proteome</keyword>
<dbReference type="Proteomes" id="UP000612746">
    <property type="component" value="Unassembled WGS sequence"/>
</dbReference>
<dbReference type="InterPro" id="IPR032781">
    <property type="entry name" value="ABC_tran_Xtn"/>
</dbReference>
<evidence type="ECO:0000313" key="6">
    <source>
        <dbReference type="EMBL" id="KAG2188176.1"/>
    </source>
</evidence>
<dbReference type="EMBL" id="JAEPRA010000002">
    <property type="protein sequence ID" value="KAG2188176.1"/>
    <property type="molecule type" value="Genomic_DNA"/>
</dbReference>
<feature type="compositionally biased region" description="Basic and acidic residues" evidence="4">
    <location>
        <begin position="470"/>
        <end position="486"/>
    </location>
</feature>
<protein>
    <recommendedName>
        <fullName evidence="5">ABC transporter domain-containing protein</fullName>
    </recommendedName>
</protein>
<dbReference type="InterPro" id="IPR003439">
    <property type="entry name" value="ABC_transporter-like_ATP-bd"/>
</dbReference>
<evidence type="ECO:0000313" key="7">
    <source>
        <dbReference type="Proteomes" id="UP000612746"/>
    </source>
</evidence>
<sequence length="809" mass="90719">MVTAQKAFATQVQAFKLAIDEDTLEYINGILEDLTDPDSVREATEQFLQDSVDDQSVIDRFYATMKLDSATPSSQAEVTTLKKPLRIDETTKDMESLSLDPSSKVDNKTTTKSKLLGRRSKKNKEITPNSSDQDLPAVEIQAYSQQSRFHRETFDASNTEIDIKGVNVVVNGKELLVDAHLKLKAGIRYGMVGQNGVGKSVLMSVMGNDTLIGLPQNVRILHIAQLEDIHAGRNVVDEVLHADKNRVRLIHEAKALQNVMSSSAGASTTAANPELNKVVHQLLIDRANDRLDHAQKLATKRSGARGWDARLDLNKVEQECRDLEAADPNTYVTPQMVNDMMTEVFETFGVMDLDADEVKAKRILHGLGFTEEEISKPLDNYSGGWKMRIALAKALFMKPDILLLDEPTNHLDLPAILWLQDYIQNHTEGQTIVVVSHDRNFLDEVTEETIIFRNKQLSYHVGNYADWEKNTEEQRRRKQRLKDLSEKRRKQMMASIQKNAQQAKATGDDKRHGLIASRKKKLEKLGMEKTEDGKRFKQSYYAGYHLSARAEIVVEEGVKTADIKIPDPEPLRYHGPILQLDEVSFSYGPKKVINEVSLDVTQGARIALLGPNGCGKSTLMNLLAAEAAPAKGELKKYHRLRVGYFSQNTVDQLNLNLTPLQQMMELYPGTKEQECRAHYGGVGVSGDIVRRPIRSLSGGQRNRVALAMVTFMEPHVLLLDEITNHLDMGTVESLVESLSGYSGALVLVSHDVWFLRQLIEGDSDDSDEEETEDDGPKGDFYVLQKGKLKRWEKGLDSYVEKVQRSVVAQ</sequence>
<dbReference type="AlphaFoldDB" id="A0A8H7QB78"/>
<dbReference type="CDD" id="cd03221">
    <property type="entry name" value="ABCF_EF-3"/>
    <property type="match status" value="2"/>
</dbReference>
<dbReference type="Pfam" id="PF00005">
    <property type="entry name" value="ABC_tran"/>
    <property type="match status" value="2"/>
</dbReference>
<evidence type="ECO:0000259" key="5">
    <source>
        <dbReference type="PROSITE" id="PS50893"/>
    </source>
</evidence>
<dbReference type="InterPro" id="IPR027417">
    <property type="entry name" value="P-loop_NTPase"/>
</dbReference>
<feature type="region of interest" description="Disordered" evidence="4">
    <location>
        <begin position="470"/>
        <end position="511"/>
    </location>
</feature>
<dbReference type="SMART" id="SM00382">
    <property type="entry name" value="AAA"/>
    <property type="match status" value="2"/>
</dbReference>
<dbReference type="PROSITE" id="PS50893">
    <property type="entry name" value="ABC_TRANSPORTER_2"/>
    <property type="match status" value="2"/>
</dbReference>
<feature type="compositionally biased region" description="Polar residues" evidence="4">
    <location>
        <begin position="494"/>
        <end position="504"/>
    </location>
</feature>
<keyword evidence="1" id="KW-0677">Repeat</keyword>
<proteinExistence type="predicted"/>
<evidence type="ECO:0000256" key="4">
    <source>
        <dbReference type="SAM" id="MobiDB-lite"/>
    </source>
</evidence>
<dbReference type="Gene3D" id="3.40.50.300">
    <property type="entry name" value="P-loop containing nucleotide triphosphate hydrolases"/>
    <property type="match status" value="2"/>
</dbReference>
<dbReference type="GO" id="GO:0005524">
    <property type="term" value="F:ATP binding"/>
    <property type="evidence" value="ECO:0007669"/>
    <property type="project" value="UniProtKB-KW"/>
</dbReference>